<gene>
    <name evidence="13" type="ORF">B4127_2719</name>
</gene>
<evidence type="ECO:0000256" key="7">
    <source>
        <dbReference type="ARBA" id="ARBA00022806"/>
    </source>
</evidence>
<dbReference type="GO" id="GO:0046872">
    <property type="term" value="F:metal ion binding"/>
    <property type="evidence" value="ECO:0007669"/>
    <property type="project" value="UniProtKB-KW"/>
</dbReference>
<evidence type="ECO:0000313" key="13">
    <source>
        <dbReference type="EMBL" id="KIL23786.1"/>
    </source>
</evidence>
<dbReference type="InterPro" id="IPR054712">
    <property type="entry name" value="Cas3-like_dom"/>
</dbReference>
<feature type="domain" description="Helicase ATP-binding" evidence="10">
    <location>
        <begin position="260"/>
        <end position="456"/>
    </location>
</feature>
<dbReference type="GO" id="GO:0003676">
    <property type="term" value="F:nucleic acid binding"/>
    <property type="evidence" value="ECO:0007669"/>
    <property type="project" value="InterPro"/>
</dbReference>
<sequence>MNYIAHVRKEDGAIQTVSDHLLEVKALCERFGDKLGIRHIAGLAGVLHDLGKYSKEFQDYIREAVDSPDHPPQRGRVDHSTAGGRMLYNMFHGPPHNRYYTLLVEIVSNSVISHHSDLQDFLNQKADSPFLTRVKDKETPELKELPLIQERFFEEVMNETIFRSYVQKAVNELKKYTSTSTKSIYDQSFYLTKFVFSTLIDADRTNSCLFEEKQQTVESIQVDQLFKTFHQRLLSHLDTFNSTSHPINQLRNDMSLQCAERAKHPSDIYTLSIPTGGGKTLASLRYALEHALYYGKKKIIYVVPYTTIIEQNAAELRKVLQDDRHILEHHSNVIESADDVAEDQEELDESTLNRNYQLKLARDNWDSPIILTTMVQFLNVFYAKGNRNTRRLHQIAESIVIFDEVQKVPTSCVSLFNETVNFLKEKASCSVVLCTATQPALHLVKKSLELNQDAEMIQSIDEVIKAFRRVEMIDCATQESFNHEQLQMFVQKQLHRVNSVLVILNTKSAVKSLFEGLQQLNLPVYHLSTSMCAAHRQDIFKKVYTHLRNQELVICISTQLIEAGVDISFQCVIRSLAGLDSIAQAAGRCNRNGEKEKGFVYIIDHQEEKLTHLREIQVGSQIVKVMLKDLKMDPSAYGGHLLSREAMNYYFQHFYLKFETRLDYPIKTLEKSMLELITASRSGNGGYHAAYTFRYDKKLPLCLAGSYKTASDHFKVIDQTTTSVIVPYHEKGKAIIAELNGTHQVNLNQLLKDAQRYSINILPCQKNELVKQGGLRSYWEGQIFCLTEGAYDQKNFGLNLENDSSLETAIF</sequence>
<keyword evidence="7" id="KW-0347">Helicase</keyword>
<evidence type="ECO:0000256" key="8">
    <source>
        <dbReference type="ARBA" id="ARBA00022840"/>
    </source>
</evidence>
<dbReference type="RefSeq" id="WP_044139539.1">
    <property type="nucleotide sequence ID" value="NZ_JXCL01000007.1"/>
</dbReference>
<dbReference type="SUPFAM" id="SSF109604">
    <property type="entry name" value="HD-domain/PDEase-like"/>
    <property type="match status" value="1"/>
</dbReference>
<dbReference type="Pfam" id="PF01966">
    <property type="entry name" value="HD"/>
    <property type="match status" value="1"/>
</dbReference>
<evidence type="ECO:0000256" key="5">
    <source>
        <dbReference type="ARBA" id="ARBA00022741"/>
    </source>
</evidence>
<dbReference type="InterPro" id="IPR014001">
    <property type="entry name" value="Helicase_ATP-bd"/>
</dbReference>
<dbReference type="PROSITE" id="PS51643">
    <property type="entry name" value="HD_CAS3"/>
    <property type="match status" value="1"/>
</dbReference>
<dbReference type="InterPro" id="IPR006474">
    <property type="entry name" value="Helicase_Cas3_CRISPR-ass_core"/>
</dbReference>
<dbReference type="Gene3D" id="3.40.50.300">
    <property type="entry name" value="P-loop containing nucleotide triphosphate hydrolases"/>
    <property type="match status" value="2"/>
</dbReference>
<organism evidence="13 14">
    <name type="scientific">Bacillus pumilus</name>
    <name type="common">Bacillus mesentericus</name>
    <dbReference type="NCBI Taxonomy" id="1408"/>
    <lineage>
        <taxon>Bacteria</taxon>
        <taxon>Bacillati</taxon>
        <taxon>Bacillota</taxon>
        <taxon>Bacilli</taxon>
        <taxon>Bacillales</taxon>
        <taxon>Bacillaceae</taxon>
        <taxon>Bacillus</taxon>
    </lineage>
</organism>
<dbReference type="CDD" id="cd09641">
    <property type="entry name" value="Cas3''_I"/>
    <property type="match status" value="1"/>
</dbReference>
<feature type="domain" description="HD Cas3-type" evidence="12">
    <location>
        <begin position="10"/>
        <end position="205"/>
    </location>
</feature>
<dbReference type="Pfam" id="PF22590">
    <property type="entry name" value="Cas3-like_C_2"/>
    <property type="match status" value="1"/>
</dbReference>
<dbReference type="GO" id="GO:0005524">
    <property type="term" value="F:ATP binding"/>
    <property type="evidence" value="ECO:0007669"/>
    <property type="project" value="UniProtKB-KW"/>
</dbReference>
<keyword evidence="6" id="KW-0378">Hydrolase</keyword>
<dbReference type="GO" id="GO:0016787">
    <property type="term" value="F:hydrolase activity"/>
    <property type="evidence" value="ECO:0007669"/>
    <property type="project" value="UniProtKB-KW"/>
</dbReference>
<evidence type="ECO:0000256" key="3">
    <source>
        <dbReference type="ARBA" id="ARBA00022722"/>
    </source>
</evidence>
<evidence type="ECO:0008006" key="15">
    <source>
        <dbReference type="Google" id="ProtNLM"/>
    </source>
</evidence>
<feature type="domain" description="Helicase C-terminal" evidence="11">
    <location>
        <begin position="482"/>
        <end position="638"/>
    </location>
</feature>
<dbReference type="InterPro" id="IPR006674">
    <property type="entry name" value="HD_domain"/>
</dbReference>
<dbReference type="AlphaFoldDB" id="A0AB34QXI3"/>
<dbReference type="CDD" id="cd17930">
    <property type="entry name" value="DEXHc_cas3"/>
    <property type="match status" value="1"/>
</dbReference>
<dbReference type="InterPro" id="IPR027417">
    <property type="entry name" value="P-loop_NTPase"/>
</dbReference>
<keyword evidence="9" id="KW-0051">Antiviral defense</keyword>
<dbReference type="GO" id="GO:0004518">
    <property type="term" value="F:nuclease activity"/>
    <property type="evidence" value="ECO:0007669"/>
    <property type="project" value="UniProtKB-KW"/>
</dbReference>
<dbReference type="NCBIfam" id="TIGR01587">
    <property type="entry name" value="cas3_core"/>
    <property type="match status" value="1"/>
</dbReference>
<evidence type="ECO:0000256" key="6">
    <source>
        <dbReference type="ARBA" id="ARBA00022801"/>
    </source>
</evidence>
<dbReference type="GO" id="GO:0051607">
    <property type="term" value="P:defense response to virus"/>
    <property type="evidence" value="ECO:0007669"/>
    <property type="project" value="UniProtKB-KW"/>
</dbReference>
<dbReference type="PROSITE" id="PS51194">
    <property type="entry name" value="HELICASE_CTER"/>
    <property type="match status" value="1"/>
</dbReference>
<comment type="similarity">
    <text evidence="2">In the central section; belongs to the CRISPR-associated helicase Cas3 family.</text>
</comment>
<comment type="caution">
    <text evidence="13">The sequence shown here is derived from an EMBL/GenBank/DDBJ whole genome shotgun (WGS) entry which is preliminary data.</text>
</comment>
<accession>A0AB34QXI3</accession>
<dbReference type="PROSITE" id="PS51192">
    <property type="entry name" value="HELICASE_ATP_BIND_1"/>
    <property type="match status" value="1"/>
</dbReference>
<dbReference type="InterPro" id="IPR011545">
    <property type="entry name" value="DEAD/DEAH_box_helicase_dom"/>
</dbReference>
<dbReference type="PANTHER" id="PTHR24031">
    <property type="entry name" value="RNA HELICASE"/>
    <property type="match status" value="1"/>
</dbReference>
<reference evidence="13 14" key="1">
    <citation type="submission" date="2014-12" db="EMBL/GenBank/DDBJ databases">
        <title>Draft Genome Sequences of Five Spore-Forming Food Isolates of Bacillus pumilus.</title>
        <authorList>
            <person name="de Jong A."/>
            <person name="van Heel A.J."/>
            <person name="Montalban-Lopez M."/>
            <person name="Krawczyk A.O."/>
            <person name="Berendsen E.M."/>
            <person name="Wells-Bennik M."/>
            <person name="Kuipers O.P."/>
        </authorList>
    </citation>
    <scope>NUCLEOTIDE SEQUENCE [LARGE SCALE GENOMIC DNA]</scope>
    <source>
        <strain evidence="13 14">B4127</strain>
    </source>
</reference>
<dbReference type="Pfam" id="PF00270">
    <property type="entry name" value="DEAD"/>
    <property type="match status" value="1"/>
</dbReference>
<dbReference type="InterPro" id="IPR001650">
    <property type="entry name" value="Helicase_C-like"/>
</dbReference>
<keyword evidence="8" id="KW-0067">ATP-binding</keyword>
<comment type="similarity">
    <text evidence="1">In the N-terminal section; belongs to the CRISPR-associated nuclease Cas3-HD family.</text>
</comment>
<evidence type="ECO:0000256" key="9">
    <source>
        <dbReference type="ARBA" id="ARBA00023118"/>
    </source>
</evidence>
<dbReference type="InterPro" id="IPR038257">
    <property type="entry name" value="CRISPR-assoc_Cas3_HD_sf"/>
</dbReference>
<evidence type="ECO:0000256" key="2">
    <source>
        <dbReference type="ARBA" id="ARBA00009046"/>
    </source>
</evidence>
<keyword evidence="3" id="KW-0540">Nuclease</keyword>
<dbReference type="NCBIfam" id="TIGR01596">
    <property type="entry name" value="cas3_HD"/>
    <property type="match status" value="1"/>
</dbReference>
<protein>
    <recommendedName>
        <fullName evidence="15">CRISPR-associated helicase/endonuclease Cas3</fullName>
    </recommendedName>
</protein>
<evidence type="ECO:0000259" key="11">
    <source>
        <dbReference type="PROSITE" id="PS51194"/>
    </source>
</evidence>
<evidence type="ECO:0000259" key="12">
    <source>
        <dbReference type="PROSITE" id="PS51643"/>
    </source>
</evidence>
<dbReference type="SMART" id="SM00487">
    <property type="entry name" value="DEXDc"/>
    <property type="match status" value="1"/>
</dbReference>
<dbReference type="SMART" id="SM00490">
    <property type="entry name" value="HELICc"/>
    <property type="match status" value="1"/>
</dbReference>
<dbReference type="Proteomes" id="UP000031978">
    <property type="component" value="Unassembled WGS sequence"/>
</dbReference>
<proteinExistence type="inferred from homology"/>
<evidence type="ECO:0000313" key="14">
    <source>
        <dbReference type="Proteomes" id="UP000031978"/>
    </source>
</evidence>
<name>A0AB34QXI3_BACPU</name>
<dbReference type="GO" id="GO:0004386">
    <property type="term" value="F:helicase activity"/>
    <property type="evidence" value="ECO:0007669"/>
    <property type="project" value="UniProtKB-KW"/>
</dbReference>
<dbReference type="EMBL" id="JXCL01000007">
    <property type="protein sequence ID" value="KIL23786.1"/>
    <property type="molecule type" value="Genomic_DNA"/>
</dbReference>
<evidence type="ECO:0000256" key="4">
    <source>
        <dbReference type="ARBA" id="ARBA00022723"/>
    </source>
</evidence>
<dbReference type="InterPro" id="IPR006483">
    <property type="entry name" value="CRISPR-assoc_Cas3_HD"/>
</dbReference>
<evidence type="ECO:0000259" key="10">
    <source>
        <dbReference type="PROSITE" id="PS51192"/>
    </source>
</evidence>
<dbReference type="SUPFAM" id="SSF52540">
    <property type="entry name" value="P-loop containing nucleoside triphosphate hydrolases"/>
    <property type="match status" value="1"/>
</dbReference>
<keyword evidence="4" id="KW-0479">Metal-binding</keyword>
<evidence type="ECO:0000256" key="1">
    <source>
        <dbReference type="ARBA" id="ARBA00006847"/>
    </source>
</evidence>
<dbReference type="Gene3D" id="1.10.3210.30">
    <property type="match status" value="1"/>
</dbReference>
<keyword evidence="5" id="KW-0547">Nucleotide-binding</keyword>